<proteinExistence type="predicted"/>
<accession>A0A075AQ85</accession>
<dbReference type="PROSITE" id="PS50174">
    <property type="entry name" value="G_PATCH"/>
    <property type="match status" value="1"/>
</dbReference>
<feature type="domain" description="G-patch" evidence="1">
    <location>
        <begin position="1"/>
        <end position="37"/>
    </location>
</feature>
<gene>
    <name evidence="2" type="ORF">O9G_002213</name>
</gene>
<organism evidence="2 3">
    <name type="scientific">Rozella allomycis (strain CSF55)</name>
    <dbReference type="NCBI Taxonomy" id="988480"/>
    <lineage>
        <taxon>Eukaryota</taxon>
        <taxon>Fungi</taxon>
        <taxon>Fungi incertae sedis</taxon>
        <taxon>Cryptomycota</taxon>
        <taxon>Cryptomycota incertae sedis</taxon>
        <taxon>Rozella</taxon>
    </lineage>
</organism>
<protein>
    <recommendedName>
        <fullName evidence="1">G-patch domain-containing protein</fullName>
    </recommendedName>
</protein>
<dbReference type="GO" id="GO:0003676">
    <property type="term" value="F:nucleic acid binding"/>
    <property type="evidence" value="ECO:0007669"/>
    <property type="project" value="InterPro"/>
</dbReference>
<dbReference type="AlphaFoldDB" id="A0A075AQ85"/>
<evidence type="ECO:0000313" key="3">
    <source>
        <dbReference type="Proteomes" id="UP000030755"/>
    </source>
</evidence>
<reference evidence="2 3" key="1">
    <citation type="journal article" date="2013" name="Curr. Biol.">
        <title>Shared signatures of parasitism and phylogenomics unite Cryptomycota and microsporidia.</title>
        <authorList>
            <person name="James T.Y."/>
            <person name="Pelin A."/>
            <person name="Bonen L."/>
            <person name="Ahrendt S."/>
            <person name="Sain D."/>
            <person name="Corradi N."/>
            <person name="Stajich J.E."/>
        </authorList>
    </citation>
    <scope>NUCLEOTIDE SEQUENCE [LARGE SCALE GENOMIC DNA]</scope>
    <source>
        <strain evidence="2 3">CSF55</strain>
    </source>
</reference>
<dbReference type="InterPro" id="IPR000467">
    <property type="entry name" value="G_patch_dom"/>
</dbReference>
<evidence type="ECO:0000313" key="2">
    <source>
        <dbReference type="EMBL" id="EPZ32373.1"/>
    </source>
</evidence>
<evidence type="ECO:0000259" key="1">
    <source>
        <dbReference type="PROSITE" id="PS50174"/>
    </source>
</evidence>
<dbReference type="Proteomes" id="UP000030755">
    <property type="component" value="Unassembled WGS sequence"/>
</dbReference>
<dbReference type="HOGENOM" id="CLU_2591125_0_0_1"/>
<dbReference type="EMBL" id="KE561158">
    <property type="protein sequence ID" value="EPZ32373.1"/>
    <property type="molecule type" value="Genomic_DNA"/>
</dbReference>
<name>A0A075AQ85_ROZAC</name>
<sequence>MLAGWEGKGLGKHAEGITKPITYAKKLDRKGLGMSIDIKEVESEKQNPFEFYRQKTKKEILKKHKLENEKRKKILSYLNS</sequence>
<dbReference type="Pfam" id="PF01585">
    <property type="entry name" value="G-patch"/>
    <property type="match status" value="1"/>
</dbReference>
<dbReference type="OrthoDB" id="29523at2759"/>
<keyword evidence="3" id="KW-1185">Reference proteome</keyword>